<sequence length="90" mass="9432">MEQNILSTPELSPLEQEVLEEYERLAGNMKQAVDGEADALVCVVGECAGRPCFEPVDGNTGWAAGPGAQDEPGVYAAQGERVQHSAATGD</sequence>
<dbReference type="AlphaFoldDB" id="A0A9P8MKD7"/>
<organism evidence="1 2">
    <name type="scientific">Metarhizium humberi</name>
    <dbReference type="NCBI Taxonomy" id="2596975"/>
    <lineage>
        <taxon>Eukaryota</taxon>
        <taxon>Fungi</taxon>
        <taxon>Dikarya</taxon>
        <taxon>Ascomycota</taxon>
        <taxon>Pezizomycotina</taxon>
        <taxon>Sordariomycetes</taxon>
        <taxon>Hypocreomycetidae</taxon>
        <taxon>Hypocreales</taxon>
        <taxon>Clavicipitaceae</taxon>
        <taxon>Metarhizium</taxon>
    </lineage>
</organism>
<comment type="caution">
    <text evidence="1">The sequence shown here is derived from an EMBL/GenBank/DDBJ whole genome shotgun (WGS) entry which is preliminary data.</text>
</comment>
<protein>
    <submittedName>
        <fullName evidence="1">Uncharacterized protein</fullName>
    </submittedName>
</protein>
<name>A0A9P8MKD7_9HYPO</name>
<dbReference type="InterPro" id="IPR013965">
    <property type="entry name" value="DASH_Dad3"/>
</dbReference>
<evidence type="ECO:0000313" key="1">
    <source>
        <dbReference type="EMBL" id="KAH0601925.1"/>
    </source>
</evidence>
<dbReference type="GO" id="GO:0042729">
    <property type="term" value="C:DASH complex"/>
    <property type="evidence" value="ECO:0007669"/>
    <property type="project" value="InterPro"/>
</dbReference>
<keyword evidence="2" id="KW-1185">Reference proteome</keyword>
<gene>
    <name evidence="1" type="ORF">MHUMG1_00804</name>
</gene>
<proteinExistence type="predicted"/>
<dbReference type="EMBL" id="JACEFI010000001">
    <property type="protein sequence ID" value="KAH0601925.1"/>
    <property type="molecule type" value="Genomic_DNA"/>
</dbReference>
<evidence type="ECO:0000313" key="2">
    <source>
        <dbReference type="Proteomes" id="UP000764110"/>
    </source>
</evidence>
<dbReference type="GO" id="GO:0008608">
    <property type="term" value="P:attachment of spindle microtubules to kinetochore"/>
    <property type="evidence" value="ECO:0007669"/>
    <property type="project" value="InterPro"/>
</dbReference>
<dbReference type="GO" id="GO:0072686">
    <property type="term" value="C:mitotic spindle"/>
    <property type="evidence" value="ECO:0007669"/>
    <property type="project" value="InterPro"/>
</dbReference>
<accession>A0A9P8MKD7</accession>
<reference evidence="1 2" key="1">
    <citation type="submission" date="2020-07" db="EMBL/GenBank/DDBJ databases">
        <title>Metarhizium humberi genome.</title>
        <authorList>
            <person name="Lysoe E."/>
        </authorList>
    </citation>
    <scope>NUCLEOTIDE SEQUENCE [LARGE SCALE GENOMIC DNA]</scope>
    <source>
        <strain evidence="1 2">ESALQ1638</strain>
    </source>
</reference>
<dbReference type="Proteomes" id="UP000764110">
    <property type="component" value="Unassembled WGS sequence"/>
</dbReference>
<dbReference type="Pfam" id="PF08656">
    <property type="entry name" value="DASH_Dad3"/>
    <property type="match status" value="1"/>
</dbReference>